<evidence type="ECO:0000256" key="9">
    <source>
        <dbReference type="SAM" id="MobiDB-lite"/>
    </source>
</evidence>
<keyword evidence="12" id="KW-1185">Reference proteome</keyword>
<dbReference type="Pfam" id="PF00447">
    <property type="entry name" value="HSF_DNA-bind"/>
    <property type="match status" value="1"/>
</dbReference>
<evidence type="ECO:0000256" key="3">
    <source>
        <dbReference type="ARBA" id="ARBA00023015"/>
    </source>
</evidence>
<comment type="caution">
    <text evidence="11">The sequence shown here is derived from an EMBL/GenBank/DDBJ whole genome shotgun (WGS) entry which is preliminary data.</text>
</comment>
<feature type="compositionally biased region" description="Polar residues" evidence="9">
    <location>
        <begin position="585"/>
        <end position="594"/>
    </location>
</feature>
<dbReference type="GO" id="GO:0003700">
    <property type="term" value="F:DNA-binding transcription factor activity"/>
    <property type="evidence" value="ECO:0007669"/>
    <property type="project" value="InterPro"/>
</dbReference>
<dbReference type="FunFam" id="1.10.10.10:FF:000027">
    <property type="entry name" value="Heat shock transcription factor 1"/>
    <property type="match status" value="1"/>
</dbReference>
<dbReference type="PRINTS" id="PR00056">
    <property type="entry name" value="HSFDOMAIN"/>
</dbReference>
<evidence type="ECO:0000256" key="6">
    <source>
        <dbReference type="ARBA" id="ARBA00023242"/>
    </source>
</evidence>
<proteinExistence type="inferred from homology"/>
<dbReference type="Proteomes" id="UP001164286">
    <property type="component" value="Unassembled WGS sequence"/>
</dbReference>
<dbReference type="GeneID" id="77726836"/>
<dbReference type="Gene3D" id="1.10.10.10">
    <property type="entry name" value="Winged helix-like DNA-binding domain superfamily/Winged helix DNA-binding domain"/>
    <property type="match status" value="1"/>
</dbReference>
<feature type="compositionally biased region" description="Polar residues" evidence="9">
    <location>
        <begin position="617"/>
        <end position="627"/>
    </location>
</feature>
<feature type="region of interest" description="Disordered" evidence="9">
    <location>
        <begin position="686"/>
        <end position="741"/>
    </location>
</feature>
<keyword evidence="3" id="KW-0805">Transcription regulation</keyword>
<keyword evidence="4 11" id="KW-0238">DNA-binding</keyword>
<feature type="region of interest" description="Disordered" evidence="9">
    <location>
        <begin position="535"/>
        <end position="648"/>
    </location>
</feature>
<evidence type="ECO:0000256" key="4">
    <source>
        <dbReference type="ARBA" id="ARBA00023125"/>
    </source>
</evidence>
<dbReference type="PANTHER" id="PTHR10015:SF427">
    <property type="entry name" value="HEAT SHOCK FACTOR PROTEIN"/>
    <property type="match status" value="1"/>
</dbReference>
<evidence type="ECO:0000256" key="5">
    <source>
        <dbReference type="ARBA" id="ARBA00023163"/>
    </source>
</evidence>
<evidence type="ECO:0000256" key="7">
    <source>
        <dbReference type="ARBA" id="ARBA00062171"/>
    </source>
</evidence>
<feature type="compositionally biased region" description="Low complexity" evidence="9">
    <location>
        <begin position="1"/>
        <end position="10"/>
    </location>
</feature>
<dbReference type="InterPro" id="IPR000232">
    <property type="entry name" value="HSF_DNA-bd"/>
</dbReference>
<feature type="region of interest" description="Disordered" evidence="9">
    <location>
        <begin position="302"/>
        <end position="326"/>
    </location>
</feature>
<feature type="region of interest" description="Disordered" evidence="9">
    <location>
        <begin position="1"/>
        <end position="169"/>
    </location>
</feature>
<organism evidence="11 12">
    <name type="scientific">Dioszegia hungarica</name>
    <dbReference type="NCBI Taxonomy" id="4972"/>
    <lineage>
        <taxon>Eukaryota</taxon>
        <taxon>Fungi</taxon>
        <taxon>Dikarya</taxon>
        <taxon>Basidiomycota</taxon>
        <taxon>Agaricomycotina</taxon>
        <taxon>Tremellomycetes</taxon>
        <taxon>Tremellales</taxon>
        <taxon>Bulleribasidiaceae</taxon>
        <taxon>Dioszegia</taxon>
    </lineage>
</organism>
<dbReference type="EMBL" id="JAKWFO010000008">
    <property type="protein sequence ID" value="KAI9633974.1"/>
    <property type="molecule type" value="Genomic_DNA"/>
</dbReference>
<evidence type="ECO:0000313" key="11">
    <source>
        <dbReference type="EMBL" id="KAI9633974.1"/>
    </source>
</evidence>
<evidence type="ECO:0000259" key="10">
    <source>
        <dbReference type="SMART" id="SM00415"/>
    </source>
</evidence>
<feature type="compositionally biased region" description="Polar residues" evidence="9">
    <location>
        <begin position="157"/>
        <end position="166"/>
    </location>
</feature>
<comment type="similarity">
    <text evidence="2 8">Belongs to the HSF family.</text>
</comment>
<dbReference type="AlphaFoldDB" id="A0AA38LTZ6"/>
<reference evidence="11" key="1">
    <citation type="journal article" date="2022" name="G3 (Bethesda)">
        <title>High quality genome of the basidiomycete yeast Dioszegia hungarica PDD-24b-2 isolated from cloud water.</title>
        <authorList>
            <person name="Jarrige D."/>
            <person name="Haridas S."/>
            <person name="Bleykasten-Grosshans C."/>
            <person name="Joly M."/>
            <person name="Nadalig T."/>
            <person name="Sancelme M."/>
            <person name="Vuilleumier S."/>
            <person name="Grigoriev I.V."/>
            <person name="Amato P."/>
            <person name="Bringel F."/>
        </authorList>
    </citation>
    <scope>NUCLEOTIDE SEQUENCE</scope>
    <source>
        <strain evidence="11">PDD-24b-2</strain>
    </source>
</reference>
<dbReference type="SUPFAM" id="SSF46785">
    <property type="entry name" value="Winged helix' DNA-binding domain"/>
    <property type="match status" value="1"/>
</dbReference>
<protein>
    <submittedName>
        <fullName evidence="11">HSF-type DNA-binding-domain-containing protein</fullName>
    </submittedName>
</protein>
<dbReference type="PANTHER" id="PTHR10015">
    <property type="entry name" value="HEAT SHOCK TRANSCRIPTION FACTOR"/>
    <property type="match status" value="1"/>
</dbReference>
<evidence type="ECO:0000256" key="8">
    <source>
        <dbReference type="RuleBase" id="RU004020"/>
    </source>
</evidence>
<feature type="compositionally biased region" description="Low complexity" evidence="9">
    <location>
        <begin position="126"/>
        <end position="135"/>
    </location>
</feature>
<feature type="domain" description="HSF-type DNA-binding" evidence="10">
    <location>
        <begin position="174"/>
        <end position="276"/>
    </location>
</feature>
<comment type="subcellular location">
    <subcellularLocation>
        <location evidence="1">Nucleus</location>
    </subcellularLocation>
</comment>
<dbReference type="RefSeq" id="XP_052943751.1">
    <property type="nucleotide sequence ID" value="XM_053087631.1"/>
</dbReference>
<feature type="compositionally biased region" description="Basic and acidic residues" evidence="9">
    <location>
        <begin position="549"/>
        <end position="559"/>
    </location>
</feature>
<evidence type="ECO:0000256" key="1">
    <source>
        <dbReference type="ARBA" id="ARBA00004123"/>
    </source>
</evidence>
<accession>A0AA38LTZ6</accession>
<keyword evidence="5" id="KW-0804">Transcription</keyword>
<dbReference type="GO" id="GO:0005634">
    <property type="term" value="C:nucleus"/>
    <property type="evidence" value="ECO:0007669"/>
    <property type="project" value="UniProtKB-SubCell"/>
</dbReference>
<feature type="compositionally biased region" description="Polar residues" evidence="9">
    <location>
        <begin position="560"/>
        <end position="577"/>
    </location>
</feature>
<sequence length="741" mass="80183">MAASSESASPERSKRRLSPPPTGAKRHRPDDGADGADVDWGKESMSQPRRTPLHPQGASTSSSHSSLPYPLTTSPSSSGSEDPATVNLSRRRISRSRQMPDVPPSSVPGAEPDRRFSGPRWTTAQSSSNSSSSSSHPRPPPVTDGVSGDDRPRSPPTRLTLSTGQPLVNPPLKTQAAFVGKLFSMLEDEEIGKTGLIHWSSGGSTFTCPNPTEFAKTVLPRFFKHNNWQSFVRQLNMYSFNKVNDLYATSDPLAWEFRHPLFRQGESHLLASIKRKTTRATPAEALSPTDEMVDARPVAGWMRDDGFSGGPSSPPRSIATAPPVPRSEVFGYNMMTGETIQSRPYDPAYRGLQPAPTNRGPGGKFASDLASFNEVRSSSGHPPQHPAAQDRPSRAQSQRYHQVPDFPPASAHSDRSTLNVKPHLDVGPGAYPDSGQYPQPSIPSPSPIMALTSQVASLEERIGRLSDALSVERVENTRTQMEMLSYIASMALWLPDAPAREISALRDSLDRQTSELKQKYDALIAVDTLAQLASGHAGQGGGGEYRGNVSDRRPPHEADNYSSHRPPSGQPGMTSSYLPPPTRSYPDQQHPQAHSQHRPTPRTSPINHTHPILSRRPSITSSTTLPQIPQMPSGAILPVPKTSERPATSSNALVSFDQPPFSRSPLMHRPASTPHIPQIAAPAVQQARRASAVPSSGAQPGLGQADGEAKRLGASWDREEDERMDGKGRTPSVPGIRDLLN</sequence>
<dbReference type="InterPro" id="IPR036388">
    <property type="entry name" value="WH-like_DNA-bd_sf"/>
</dbReference>
<comment type="subunit">
    <text evidence="7">Homotrimer. Homotrimerization increases the affinity of HSF1 to DNA. Interacts with transcriptional coregulator SSA1 on chromatin.</text>
</comment>
<evidence type="ECO:0000313" key="12">
    <source>
        <dbReference type="Proteomes" id="UP001164286"/>
    </source>
</evidence>
<keyword evidence="6" id="KW-0539">Nucleus</keyword>
<evidence type="ECO:0000256" key="2">
    <source>
        <dbReference type="ARBA" id="ARBA00006403"/>
    </source>
</evidence>
<dbReference type="InterPro" id="IPR036390">
    <property type="entry name" value="WH_DNA-bd_sf"/>
</dbReference>
<dbReference type="SMART" id="SM00415">
    <property type="entry name" value="HSF"/>
    <property type="match status" value="1"/>
</dbReference>
<name>A0AA38LTZ6_9TREE</name>
<gene>
    <name evidence="11" type="ORF">MKK02DRAFT_28708</name>
</gene>
<feature type="region of interest" description="Disordered" evidence="9">
    <location>
        <begin position="341"/>
        <end position="445"/>
    </location>
</feature>
<feature type="compositionally biased region" description="Low complexity" evidence="9">
    <location>
        <begin position="59"/>
        <end position="80"/>
    </location>
</feature>
<dbReference type="GO" id="GO:0043565">
    <property type="term" value="F:sequence-specific DNA binding"/>
    <property type="evidence" value="ECO:0007669"/>
    <property type="project" value="InterPro"/>
</dbReference>